<comment type="similarity">
    <text evidence="1">Belongs to the caleosin family.</text>
</comment>
<keyword evidence="2" id="KW-1133">Transmembrane helix</keyword>
<proteinExistence type="inferred from homology"/>
<feature type="transmembrane region" description="Helical" evidence="2">
    <location>
        <begin position="51"/>
        <end position="72"/>
    </location>
</feature>
<keyword evidence="2" id="KW-0472">Membrane</keyword>
<keyword evidence="2" id="KW-0812">Transmembrane</keyword>
<evidence type="ECO:0000256" key="2">
    <source>
        <dbReference type="SAM" id="Phobius"/>
    </source>
</evidence>
<dbReference type="InterPro" id="IPR007736">
    <property type="entry name" value="Caleosin-related"/>
</dbReference>
<protein>
    <submittedName>
        <fullName evidence="3">Calcium binding protein</fullName>
    </submittedName>
</protein>
<dbReference type="AlphaFoldDB" id="Q70DJ9"/>
<dbReference type="GO" id="GO:0005509">
    <property type="term" value="F:calcium ion binding"/>
    <property type="evidence" value="ECO:0007669"/>
    <property type="project" value="TreeGrafter"/>
</dbReference>
<dbReference type="PANTHER" id="PTHR31495:SF1">
    <property type="entry name" value="INACTIVE PEROXYGENASE-LIKE PROTEIN-RELATED"/>
    <property type="match status" value="1"/>
</dbReference>
<reference evidence="3" key="1">
    <citation type="journal article" date="2008" name="J. Plant Physiol.">
        <title>Two cDNA clones (FsDhn1 and FsClo1) up-regulated by ABA are involved in drought responses in Fagus sylvatica L. seeds.</title>
        <authorList>
            <person name="Jimenez-Nieto J.A."/>
            <person name="Alonso-Ramerez A."/>
            <person name="Nicoles C."/>
        </authorList>
    </citation>
    <scope>NUCLEOTIDE SEQUENCE</scope>
    <source>
        <tissue evidence="3">Seeds</tissue>
    </source>
</reference>
<accession>Q70DJ9</accession>
<organism evidence="3">
    <name type="scientific">Fagus sylvatica</name>
    <name type="common">Beechnut</name>
    <dbReference type="NCBI Taxonomy" id="28930"/>
    <lineage>
        <taxon>Eukaryota</taxon>
        <taxon>Viridiplantae</taxon>
        <taxon>Streptophyta</taxon>
        <taxon>Embryophyta</taxon>
        <taxon>Tracheophyta</taxon>
        <taxon>Spermatophyta</taxon>
        <taxon>Magnoliopsida</taxon>
        <taxon>eudicotyledons</taxon>
        <taxon>Gunneridae</taxon>
        <taxon>Pentapetalae</taxon>
        <taxon>rosids</taxon>
        <taxon>fabids</taxon>
        <taxon>Fagales</taxon>
        <taxon>Fagaceae</taxon>
        <taxon>Fagus</taxon>
    </lineage>
</organism>
<sequence length="204" mass="23228">MASSSPSSNYIQEASGGHIIPTDQNVLQKHVAFFDRNQDGIVYPSETFKGFRAIGCGIFFSAISAIFINFGLSQKTRPGKFPSLLFPIEVKNIQKAKHGSDSGVYDTEGRFVPSKFEEIFSKHALSYPSALTSDELMKMLKENRVPKDYRGWLASWAEWKTLYILCKDKKWVTTERNKLKLLMMEAWLKEMEKERSSAKKKAVV</sequence>
<dbReference type="Pfam" id="PF05042">
    <property type="entry name" value="Caleosin"/>
    <property type="match status" value="1"/>
</dbReference>
<name>Q70DJ9_FAGSY</name>
<evidence type="ECO:0000256" key="1">
    <source>
        <dbReference type="ARBA" id="ARBA00006765"/>
    </source>
</evidence>
<dbReference type="GO" id="GO:0004497">
    <property type="term" value="F:monooxygenase activity"/>
    <property type="evidence" value="ECO:0007669"/>
    <property type="project" value="TreeGrafter"/>
</dbReference>
<dbReference type="EMBL" id="AJ585413">
    <property type="protein sequence ID" value="CAE51349.1"/>
    <property type="molecule type" value="Other_DNA"/>
</dbReference>
<dbReference type="PANTHER" id="PTHR31495">
    <property type="entry name" value="PEROXYGENASE 3-RELATED"/>
    <property type="match status" value="1"/>
</dbReference>
<gene>
    <name evidence="3" type="primary">Clo1</name>
</gene>
<evidence type="ECO:0000313" key="3">
    <source>
        <dbReference type="EMBL" id="CAE51349.1"/>
    </source>
</evidence>